<accession>A0A0D0Q008</accession>
<dbReference type="EMBL" id="AONG01000018">
    <property type="protein sequence ID" value="KIQ67949.1"/>
    <property type="molecule type" value="Genomic_DNA"/>
</dbReference>
<dbReference type="PANTHER" id="PTHR39189:SF1">
    <property type="entry name" value="UPF0173 METAL-DEPENDENT HYDROLASE YTKL"/>
    <property type="match status" value="1"/>
</dbReference>
<dbReference type="Gene3D" id="3.60.15.10">
    <property type="entry name" value="Ribonuclease Z/Hydroxyacylglutathione hydrolase-like"/>
    <property type="match status" value="1"/>
</dbReference>
<dbReference type="GO" id="GO:0016787">
    <property type="term" value="F:hydrolase activity"/>
    <property type="evidence" value="ECO:0007669"/>
    <property type="project" value="UniProtKB-KW"/>
</dbReference>
<dbReference type="PATRIC" id="fig|1123501.6.peg.3530"/>
<dbReference type="STRING" id="1123501.Wenmar_03404"/>
<evidence type="ECO:0000256" key="1">
    <source>
        <dbReference type="SAM" id="SignalP"/>
    </source>
</evidence>
<evidence type="ECO:0000313" key="2">
    <source>
        <dbReference type="EMBL" id="KIQ67949.1"/>
    </source>
</evidence>
<dbReference type="Pfam" id="PF13483">
    <property type="entry name" value="Lactamase_B_3"/>
    <property type="match status" value="1"/>
</dbReference>
<dbReference type="OrthoDB" id="7343000at2"/>
<dbReference type="SUPFAM" id="SSF56281">
    <property type="entry name" value="Metallo-hydrolase/oxidoreductase"/>
    <property type="match status" value="1"/>
</dbReference>
<organism evidence="2 3">
    <name type="scientific">Wenxinia marina DSM 24838</name>
    <dbReference type="NCBI Taxonomy" id="1123501"/>
    <lineage>
        <taxon>Bacteria</taxon>
        <taxon>Pseudomonadati</taxon>
        <taxon>Pseudomonadota</taxon>
        <taxon>Alphaproteobacteria</taxon>
        <taxon>Rhodobacterales</taxon>
        <taxon>Roseobacteraceae</taxon>
        <taxon>Wenxinia</taxon>
    </lineage>
</organism>
<feature type="chain" id="PRO_5002218743" evidence="1">
    <location>
        <begin position="18"/>
        <end position="267"/>
    </location>
</feature>
<dbReference type="PANTHER" id="PTHR39189">
    <property type="entry name" value="UPF0173 METAL-DEPENDENT HYDROLASE YTKL"/>
    <property type="match status" value="1"/>
</dbReference>
<name>A0A0D0Q008_9RHOB</name>
<protein>
    <submittedName>
        <fullName evidence="2">Putative Zn-dependent hydrolase of the beta-lactamase fold protein</fullName>
    </submittedName>
</protein>
<keyword evidence="3" id="KW-1185">Reference proteome</keyword>
<feature type="signal peptide" evidence="1">
    <location>
        <begin position="1"/>
        <end position="17"/>
    </location>
</feature>
<evidence type="ECO:0000313" key="3">
    <source>
        <dbReference type="Proteomes" id="UP000035100"/>
    </source>
</evidence>
<dbReference type="Proteomes" id="UP000035100">
    <property type="component" value="Unassembled WGS sequence"/>
</dbReference>
<dbReference type="InterPro" id="IPR036866">
    <property type="entry name" value="RibonucZ/Hydroxyglut_hydro"/>
</dbReference>
<proteinExistence type="predicted"/>
<comment type="caution">
    <text evidence="2">The sequence shown here is derived from an EMBL/GenBank/DDBJ whole genome shotgun (WGS) entry which is preliminary data.</text>
</comment>
<sequence length="267" mass="28974">MRLLPLLLAVLPLPLAAQERIPSHCLAFAEAPAQVVPAAWADPLEADTFRLHYIDHSMFLLRLPSGLNLVTDFNGFVGPTRMIPDVVTMNRAHSTHWTRAPDPAIPHVLPGWGEGGGPADHHLDLGEVLVRNVPTDIRDGFGGAVPDGNSVFVFEAAGLCIGHLGHLHHEPTDEDYARIGRVDVALVAVDGGMTLDIPTVLATMERMRASLVIPMHWFGRGTLEAFAAGMEEAGYRVERPGGPEVVLSRDALPDRPTVMILEPSWLE</sequence>
<keyword evidence="1" id="KW-0732">Signal</keyword>
<reference evidence="2 3" key="1">
    <citation type="submission" date="2013-01" db="EMBL/GenBank/DDBJ databases">
        <authorList>
            <person name="Fiebig A."/>
            <person name="Goeker M."/>
            <person name="Klenk H.-P.P."/>
        </authorList>
    </citation>
    <scope>NUCLEOTIDE SEQUENCE [LARGE SCALE GENOMIC DNA]</scope>
    <source>
        <strain evidence="2 3">DSM 24838</strain>
    </source>
</reference>
<dbReference type="RefSeq" id="WP_018302164.1">
    <property type="nucleotide sequence ID" value="NZ_KB902282.1"/>
</dbReference>
<dbReference type="AlphaFoldDB" id="A0A0D0Q008"/>
<dbReference type="eggNOG" id="COG2220">
    <property type="taxonomic scope" value="Bacteria"/>
</dbReference>
<keyword evidence="2" id="KW-0378">Hydrolase</keyword>
<gene>
    <name evidence="2" type="ORF">Wenmar_03404</name>
</gene>